<dbReference type="Gene3D" id="1.20.120.310">
    <property type="entry name" value="ERV/ALR sulfhydryl oxidase domain"/>
    <property type="match status" value="1"/>
</dbReference>
<dbReference type="AlphaFoldDB" id="A0A395IR13"/>
<name>A0A395IR13_9HELO</name>
<evidence type="ECO:0000313" key="10">
    <source>
        <dbReference type="Proteomes" id="UP000249056"/>
    </source>
</evidence>
<dbReference type="PANTHER" id="PTHR12645:SF0">
    <property type="entry name" value="FAD-LINKED SULFHYDRYL OXIDASE ALR"/>
    <property type="match status" value="1"/>
</dbReference>
<dbReference type="Pfam" id="PF04777">
    <property type="entry name" value="Evr1_Alr"/>
    <property type="match status" value="1"/>
</dbReference>
<evidence type="ECO:0000256" key="7">
    <source>
        <dbReference type="SAM" id="MobiDB-lite"/>
    </source>
</evidence>
<dbReference type="GO" id="GO:0016971">
    <property type="term" value="F:flavin-dependent sulfhydryl oxidase activity"/>
    <property type="evidence" value="ECO:0007669"/>
    <property type="project" value="InterPro"/>
</dbReference>
<dbReference type="GO" id="GO:0005739">
    <property type="term" value="C:mitochondrion"/>
    <property type="evidence" value="ECO:0007669"/>
    <property type="project" value="TreeGrafter"/>
</dbReference>
<protein>
    <recommendedName>
        <fullName evidence="6">Sulfhydryl oxidase</fullName>
        <ecNumber evidence="6">1.8.3.2</ecNumber>
    </recommendedName>
</protein>
<evidence type="ECO:0000259" key="8">
    <source>
        <dbReference type="PROSITE" id="PS51324"/>
    </source>
</evidence>
<proteinExistence type="predicted"/>
<comment type="cofactor">
    <cofactor evidence="1 6">
        <name>FAD</name>
        <dbReference type="ChEBI" id="CHEBI:57692"/>
    </cofactor>
</comment>
<evidence type="ECO:0000256" key="3">
    <source>
        <dbReference type="ARBA" id="ARBA00022827"/>
    </source>
</evidence>
<gene>
    <name evidence="9" type="ORF">DID88_002525</name>
</gene>
<evidence type="ECO:0000256" key="2">
    <source>
        <dbReference type="ARBA" id="ARBA00022630"/>
    </source>
</evidence>
<organism evidence="9 10">
    <name type="scientific">Monilinia fructigena</name>
    <dbReference type="NCBI Taxonomy" id="38457"/>
    <lineage>
        <taxon>Eukaryota</taxon>
        <taxon>Fungi</taxon>
        <taxon>Dikarya</taxon>
        <taxon>Ascomycota</taxon>
        <taxon>Pezizomycotina</taxon>
        <taxon>Leotiomycetes</taxon>
        <taxon>Helotiales</taxon>
        <taxon>Sclerotiniaceae</taxon>
        <taxon>Monilinia</taxon>
    </lineage>
</organism>
<keyword evidence="5" id="KW-1015">Disulfide bond</keyword>
<dbReference type="InterPro" id="IPR036774">
    <property type="entry name" value="ERV/ALR_sulphydryl_oxid_sf"/>
</dbReference>
<keyword evidence="3 6" id="KW-0274">FAD</keyword>
<dbReference type="EC" id="1.8.3.2" evidence="6"/>
<evidence type="ECO:0000256" key="1">
    <source>
        <dbReference type="ARBA" id="ARBA00001974"/>
    </source>
</evidence>
<dbReference type="InterPro" id="IPR017905">
    <property type="entry name" value="ERV/ALR_sulphydryl_oxidase"/>
</dbReference>
<keyword evidence="2 6" id="KW-0285">Flavoprotein</keyword>
<reference evidence="9 10" key="1">
    <citation type="submission" date="2018-06" db="EMBL/GenBank/DDBJ databases">
        <title>Genome Sequence of the Brown Rot Fungal Pathogen Monilinia fructigena.</title>
        <authorList>
            <person name="Landi L."/>
            <person name="De Miccolis Angelini R.M."/>
            <person name="Pollastro S."/>
            <person name="Abate D."/>
            <person name="Faretra F."/>
            <person name="Romanazzi G."/>
        </authorList>
    </citation>
    <scope>NUCLEOTIDE SEQUENCE [LARGE SCALE GENOMIC DNA]</scope>
    <source>
        <strain evidence="9 10">Mfrg269</strain>
    </source>
</reference>
<keyword evidence="4 6" id="KW-0560">Oxidoreductase</keyword>
<accession>A0A395IR13</accession>
<dbReference type="Proteomes" id="UP000249056">
    <property type="component" value="Unassembled WGS sequence"/>
</dbReference>
<dbReference type="PROSITE" id="PS51324">
    <property type="entry name" value="ERV_ALR"/>
    <property type="match status" value="1"/>
</dbReference>
<evidence type="ECO:0000256" key="4">
    <source>
        <dbReference type="ARBA" id="ARBA00023002"/>
    </source>
</evidence>
<dbReference type="EMBL" id="QKRW01000027">
    <property type="protein sequence ID" value="RAL62038.1"/>
    <property type="molecule type" value="Genomic_DNA"/>
</dbReference>
<feature type="compositionally biased region" description="Pro residues" evidence="7">
    <location>
        <begin position="9"/>
        <end position="39"/>
    </location>
</feature>
<dbReference type="OrthoDB" id="17199at2759"/>
<feature type="region of interest" description="Disordered" evidence="7">
    <location>
        <begin position="1"/>
        <end position="42"/>
    </location>
</feature>
<dbReference type="GO" id="GO:0050660">
    <property type="term" value="F:flavin adenine dinucleotide binding"/>
    <property type="evidence" value="ECO:0007669"/>
    <property type="project" value="TreeGrafter"/>
</dbReference>
<dbReference type="InterPro" id="IPR039799">
    <property type="entry name" value="ALR/ERV"/>
</dbReference>
<evidence type="ECO:0000256" key="6">
    <source>
        <dbReference type="RuleBase" id="RU371123"/>
    </source>
</evidence>
<dbReference type="SUPFAM" id="SSF69000">
    <property type="entry name" value="FAD-dependent thiol oxidase"/>
    <property type="match status" value="1"/>
</dbReference>
<evidence type="ECO:0000256" key="5">
    <source>
        <dbReference type="ARBA" id="ARBA00023157"/>
    </source>
</evidence>
<comment type="catalytic activity">
    <reaction evidence="6">
        <text>2 R'C(R)SH + O2 = R'C(R)S-S(R)CR' + H2O2</text>
        <dbReference type="Rhea" id="RHEA:17357"/>
        <dbReference type="ChEBI" id="CHEBI:15379"/>
        <dbReference type="ChEBI" id="CHEBI:16240"/>
        <dbReference type="ChEBI" id="CHEBI:16520"/>
        <dbReference type="ChEBI" id="CHEBI:17412"/>
        <dbReference type="EC" id="1.8.3.2"/>
    </reaction>
</comment>
<keyword evidence="10" id="KW-1185">Reference proteome</keyword>
<sequence length="118" mass="12830">MGNLAAPATPSPHSPHPPNPYNRDLPPPPPPPNHHPTPPDVALLGRSTWTLLHTLTASYPATPTPTDRTNMQTFMTLFSKLYPCGSAPKISKPTWSKTRYGPKVGMNLGGGCVRRIMR</sequence>
<evidence type="ECO:0000313" key="9">
    <source>
        <dbReference type="EMBL" id="RAL62038.1"/>
    </source>
</evidence>
<dbReference type="PANTHER" id="PTHR12645">
    <property type="entry name" value="ALR/ERV"/>
    <property type="match status" value="1"/>
</dbReference>
<feature type="domain" description="ERV/ALR sulfhydryl oxidase" evidence="8">
    <location>
        <begin position="37"/>
        <end position="118"/>
    </location>
</feature>
<comment type="caution">
    <text evidence="9">The sequence shown here is derived from an EMBL/GenBank/DDBJ whole genome shotgun (WGS) entry which is preliminary data.</text>
</comment>